<dbReference type="AlphaFoldDB" id="A0A1I6QC17"/>
<feature type="signal peptide" evidence="2">
    <location>
        <begin position="1"/>
        <end position="32"/>
    </location>
</feature>
<dbReference type="STRING" id="871741.SAMN05192570_1651"/>
<dbReference type="RefSeq" id="WP_092308799.1">
    <property type="nucleotide sequence ID" value="NZ_FOZV01000003.1"/>
</dbReference>
<name>A0A1I6QC17_9CAUL</name>
<evidence type="ECO:0000256" key="1">
    <source>
        <dbReference type="SAM" id="MobiDB-lite"/>
    </source>
</evidence>
<keyword evidence="2" id="KW-0732">Signal</keyword>
<dbReference type="Proteomes" id="UP000198788">
    <property type="component" value="Unassembled WGS sequence"/>
</dbReference>
<gene>
    <name evidence="3" type="ORF">SAMN05192570_1651</name>
</gene>
<keyword evidence="4" id="KW-1185">Reference proteome</keyword>
<evidence type="ECO:0000313" key="3">
    <source>
        <dbReference type="EMBL" id="SFS49885.1"/>
    </source>
</evidence>
<evidence type="ECO:0000256" key="2">
    <source>
        <dbReference type="SAM" id="SignalP"/>
    </source>
</evidence>
<sequence>MRPAFLRASLSLAALAAAASMAAGCASPTAQAEAEARAQAEQAAAEYALRGPSIALNQSVADSAATYIAFARDMATIEGGFESPEAIQAALARASSYDPEQLSRGLIAYASILALQSPEFVQGVRQFNTPEATRQRIVAEIVADPKRASRLPGADAAAGLIIASLQTDVEALSRAANSIENDAYNIQNPWDPRRAWAVTQIADRQGRLDAAHGDGEAMLPPAALTARLFAAAHDGTGLAVREGRRAPPYPPVVENALSLAALAALGAAGENARPNTDALQFDWTSRTCMQMAKLNLLQCLAASRPNYEDIFCLGRHVVRDLSTCTRGAALPAAIVTVSGLTTTEVVEEPPAPRIVIAPDPVLSPPAPRIAPGPAITPATPASPAPTRLTPPPTTPARSLTERLNTGAD</sequence>
<feature type="compositionally biased region" description="Pro residues" evidence="1">
    <location>
        <begin position="380"/>
        <end position="394"/>
    </location>
</feature>
<protein>
    <submittedName>
        <fullName evidence="3">Uncharacterized protein</fullName>
    </submittedName>
</protein>
<dbReference type="OrthoDB" id="7626611at2"/>
<dbReference type="EMBL" id="FOZV01000003">
    <property type="protein sequence ID" value="SFS49885.1"/>
    <property type="molecule type" value="Genomic_DNA"/>
</dbReference>
<accession>A0A1I6QC17</accession>
<organism evidence="3 4">
    <name type="scientific">Brevundimonas viscosa</name>
    <dbReference type="NCBI Taxonomy" id="871741"/>
    <lineage>
        <taxon>Bacteria</taxon>
        <taxon>Pseudomonadati</taxon>
        <taxon>Pseudomonadota</taxon>
        <taxon>Alphaproteobacteria</taxon>
        <taxon>Caulobacterales</taxon>
        <taxon>Caulobacteraceae</taxon>
        <taxon>Brevundimonas</taxon>
    </lineage>
</organism>
<dbReference type="PROSITE" id="PS51257">
    <property type="entry name" value="PROKAR_LIPOPROTEIN"/>
    <property type="match status" value="1"/>
</dbReference>
<feature type="chain" id="PRO_5011436622" evidence="2">
    <location>
        <begin position="33"/>
        <end position="408"/>
    </location>
</feature>
<reference evidence="4" key="1">
    <citation type="submission" date="2016-10" db="EMBL/GenBank/DDBJ databases">
        <authorList>
            <person name="Varghese N."/>
            <person name="Submissions S."/>
        </authorList>
    </citation>
    <scope>NUCLEOTIDE SEQUENCE [LARGE SCALE GENOMIC DNA]</scope>
    <source>
        <strain evidence="4">CGMCC 1.10683</strain>
    </source>
</reference>
<feature type="region of interest" description="Disordered" evidence="1">
    <location>
        <begin position="365"/>
        <end position="408"/>
    </location>
</feature>
<evidence type="ECO:0000313" key="4">
    <source>
        <dbReference type="Proteomes" id="UP000198788"/>
    </source>
</evidence>
<proteinExistence type="predicted"/>